<dbReference type="GO" id="GO:0009088">
    <property type="term" value="P:threonine biosynthetic process"/>
    <property type="evidence" value="ECO:0007669"/>
    <property type="project" value="UniProtKB-KW"/>
</dbReference>
<dbReference type="GO" id="GO:0051287">
    <property type="term" value="F:NAD binding"/>
    <property type="evidence" value="ECO:0007669"/>
    <property type="project" value="InterPro"/>
</dbReference>
<evidence type="ECO:0000256" key="8">
    <source>
        <dbReference type="ARBA" id="ARBA00023002"/>
    </source>
</evidence>
<dbReference type="GO" id="GO:0004073">
    <property type="term" value="F:aspartate-semialdehyde dehydrogenase activity"/>
    <property type="evidence" value="ECO:0007669"/>
    <property type="project" value="UniProtKB-EC"/>
</dbReference>
<keyword evidence="4" id="KW-0028">Amino-acid biosynthesis</keyword>
<dbReference type="SUPFAM" id="SSF51735">
    <property type="entry name" value="NAD(P)-binding Rossmann-fold domains"/>
    <property type="match status" value="1"/>
</dbReference>
<evidence type="ECO:0000256" key="11">
    <source>
        <dbReference type="ARBA" id="ARBA00047891"/>
    </source>
</evidence>
<evidence type="ECO:0000256" key="1">
    <source>
        <dbReference type="ARBA" id="ARBA00010584"/>
    </source>
</evidence>
<feature type="non-terminal residue" evidence="15">
    <location>
        <position position="1"/>
    </location>
</feature>
<gene>
    <name evidence="15" type="ORF">TrRE_jg1694</name>
</gene>
<evidence type="ECO:0000256" key="3">
    <source>
        <dbReference type="ARBA" id="ARBA00013120"/>
    </source>
</evidence>
<dbReference type="NCBIfam" id="TIGR01296">
    <property type="entry name" value="asd_B"/>
    <property type="match status" value="1"/>
</dbReference>
<keyword evidence="7" id="KW-0220">Diaminopimelate biosynthesis</keyword>
<sequence>LQEEDIFDGSFSNSVPGSGGEGLGSDLVVVTRDERGSLPGEFESGEAWRCITCLTDNDVAMAKVGVVGATGAVGKEVVGCLEQRNFPVESLRIFGSSRSAGSTVKSKFGDVTVELFDVEAAKECDVVFLAVSGEFALEHAEAISEGAIVIDNSSAFRYKPSVPLCVPEINGSTIKGKKLIANPNCTTAIGLMAVNPLLKKFGMKKLIMSTYQASSGAGQEGMDELKEGTKAVVNGERDVAENKVFAHPLPFNVIPHIDKFQENGYTKEEMKVTWETRKICGLASDFPASCTAVRIPTYRAHSESIVMETEKKVDVGVAQAALASAPGVKLVDDIRADPPTYPMPLSATGKYDVEVGRVRRSEAFGDYGLEFFVSGDQLLRGAALNAVLVAEECVKNGDLA</sequence>
<dbReference type="EMBL" id="BRXZ01001494">
    <property type="protein sequence ID" value="GMH72564.1"/>
    <property type="molecule type" value="Genomic_DNA"/>
</dbReference>
<evidence type="ECO:0000259" key="14">
    <source>
        <dbReference type="SMART" id="SM00859"/>
    </source>
</evidence>
<evidence type="ECO:0000313" key="15">
    <source>
        <dbReference type="EMBL" id="GMH72564.1"/>
    </source>
</evidence>
<feature type="region of interest" description="Disordered" evidence="13">
    <location>
        <begin position="1"/>
        <end position="24"/>
    </location>
</feature>
<dbReference type="EC" id="1.2.1.11" evidence="3"/>
<comment type="similarity">
    <text evidence="1">Belongs to the aspartate-semialdehyde dehydrogenase family.</text>
</comment>
<keyword evidence="6" id="KW-0521">NADP</keyword>
<comment type="catalytic activity">
    <reaction evidence="11">
        <text>L-aspartate 4-semialdehyde + phosphate + NADP(+) = 4-phospho-L-aspartate + NADPH + H(+)</text>
        <dbReference type="Rhea" id="RHEA:24284"/>
        <dbReference type="ChEBI" id="CHEBI:15378"/>
        <dbReference type="ChEBI" id="CHEBI:43474"/>
        <dbReference type="ChEBI" id="CHEBI:57535"/>
        <dbReference type="ChEBI" id="CHEBI:57783"/>
        <dbReference type="ChEBI" id="CHEBI:58349"/>
        <dbReference type="ChEBI" id="CHEBI:537519"/>
        <dbReference type="EC" id="1.2.1.11"/>
    </reaction>
</comment>
<accession>A0A9W7AQI6</accession>
<keyword evidence="10" id="KW-0486">Methionine biosynthesis</keyword>
<evidence type="ECO:0000313" key="16">
    <source>
        <dbReference type="Proteomes" id="UP001165082"/>
    </source>
</evidence>
<dbReference type="NCBIfam" id="NF011456">
    <property type="entry name" value="PRK14874.1"/>
    <property type="match status" value="1"/>
</dbReference>
<evidence type="ECO:0000256" key="6">
    <source>
        <dbReference type="ARBA" id="ARBA00022857"/>
    </source>
</evidence>
<feature type="active site" description="Acyl-thioester intermediate" evidence="12">
    <location>
        <position position="185"/>
    </location>
</feature>
<dbReference type="InterPro" id="IPR005986">
    <property type="entry name" value="Asp_semialdehyde_DH_beta"/>
</dbReference>
<dbReference type="Proteomes" id="UP001165082">
    <property type="component" value="Unassembled WGS sequence"/>
</dbReference>
<proteinExistence type="inferred from homology"/>
<dbReference type="InterPro" id="IPR000534">
    <property type="entry name" value="Semialdehyde_DH_NAD-bd"/>
</dbReference>
<keyword evidence="16" id="KW-1185">Reference proteome</keyword>
<dbReference type="PANTHER" id="PTHR46278:SF2">
    <property type="entry name" value="ASPARTATE-SEMIALDEHYDE DEHYDROGENASE"/>
    <property type="match status" value="1"/>
</dbReference>
<keyword evidence="5" id="KW-0791">Threonine biosynthesis</keyword>
<evidence type="ECO:0000256" key="7">
    <source>
        <dbReference type="ARBA" id="ARBA00022915"/>
    </source>
</evidence>
<feature type="domain" description="Semialdehyde dehydrogenase NAD-binding" evidence="14">
    <location>
        <begin position="63"/>
        <end position="177"/>
    </location>
</feature>
<dbReference type="CDD" id="cd18131">
    <property type="entry name" value="ASADH_C_bac_euk_like"/>
    <property type="match status" value="1"/>
</dbReference>
<dbReference type="SUPFAM" id="SSF55347">
    <property type="entry name" value="Glyceraldehyde-3-phosphate dehydrogenase-like, C-terminal domain"/>
    <property type="match status" value="1"/>
</dbReference>
<dbReference type="GO" id="GO:0019877">
    <property type="term" value="P:diaminopimelate biosynthetic process"/>
    <property type="evidence" value="ECO:0007669"/>
    <property type="project" value="UniProtKB-KW"/>
</dbReference>
<protein>
    <recommendedName>
        <fullName evidence="3">aspartate-semialdehyde dehydrogenase</fullName>
        <ecNumber evidence="3">1.2.1.11</ecNumber>
    </recommendedName>
</protein>
<dbReference type="InterPro" id="IPR036291">
    <property type="entry name" value="NAD(P)-bd_dom_sf"/>
</dbReference>
<comment type="subunit">
    <text evidence="2">Homodimer.</text>
</comment>
<keyword evidence="8" id="KW-0560">Oxidoreductase</keyword>
<organism evidence="15 16">
    <name type="scientific">Triparma retinervis</name>
    <dbReference type="NCBI Taxonomy" id="2557542"/>
    <lineage>
        <taxon>Eukaryota</taxon>
        <taxon>Sar</taxon>
        <taxon>Stramenopiles</taxon>
        <taxon>Ochrophyta</taxon>
        <taxon>Bolidophyceae</taxon>
        <taxon>Parmales</taxon>
        <taxon>Triparmaceae</taxon>
        <taxon>Triparma</taxon>
    </lineage>
</organism>
<dbReference type="InterPro" id="IPR012280">
    <property type="entry name" value="Semialdhyde_DH_dimer_dom"/>
</dbReference>
<evidence type="ECO:0000256" key="2">
    <source>
        <dbReference type="ARBA" id="ARBA00011738"/>
    </source>
</evidence>
<name>A0A9W7AQI6_9STRA</name>
<evidence type="ECO:0000256" key="4">
    <source>
        <dbReference type="ARBA" id="ARBA00022605"/>
    </source>
</evidence>
<dbReference type="GO" id="GO:0009086">
    <property type="term" value="P:methionine biosynthetic process"/>
    <property type="evidence" value="ECO:0007669"/>
    <property type="project" value="UniProtKB-KW"/>
</dbReference>
<dbReference type="Gene3D" id="3.30.360.10">
    <property type="entry name" value="Dihydrodipicolinate Reductase, domain 2"/>
    <property type="match status" value="1"/>
</dbReference>
<dbReference type="GO" id="GO:0009097">
    <property type="term" value="P:isoleucine biosynthetic process"/>
    <property type="evidence" value="ECO:0007669"/>
    <property type="project" value="InterPro"/>
</dbReference>
<dbReference type="PIRSF" id="PIRSF000148">
    <property type="entry name" value="ASA_dh"/>
    <property type="match status" value="1"/>
</dbReference>
<dbReference type="GO" id="GO:0050661">
    <property type="term" value="F:NADP binding"/>
    <property type="evidence" value="ECO:0007669"/>
    <property type="project" value="InterPro"/>
</dbReference>
<dbReference type="Pfam" id="PF01118">
    <property type="entry name" value="Semialdhyde_dh"/>
    <property type="match status" value="1"/>
</dbReference>
<evidence type="ECO:0000256" key="12">
    <source>
        <dbReference type="PIRSR" id="PIRSR000148-1"/>
    </source>
</evidence>
<dbReference type="GO" id="GO:0046983">
    <property type="term" value="F:protein dimerization activity"/>
    <property type="evidence" value="ECO:0007669"/>
    <property type="project" value="InterPro"/>
</dbReference>
<dbReference type="PANTHER" id="PTHR46278">
    <property type="entry name" value="DEHYDROGENASE, PUTATIVE-RELATED"/>
    <property type="match status" value="1"/>
</dbReference>
<evidence type="ECO:0000256" key="10">
    <source>
        <dbReference type="ARBA" id="ARBA00023167"/>
    </source>
</evidence>
<dbReference type="SMART" id="SM00859">
    <property type="entry name" value="Semialdhyde_dh"/>
    <property type="match status" value="1"/>
</dbReference>
<evidence type="ECO:0000256" key="5">
    <source>
        <dbReference type="ARBA" id="ARBA00022697"/>
    </source>
</evidence>
<dbReference type="OrthoDB" id="1894490at2759"/>
<reference evidence="15" key="1">
    <citation type="submission" date="2022-07" db="EMBL/GenBank/DDBJ databases">
        <title>Genome analysis of Parmales, a sister group of diatoms, reveals the evolutionary specialization of diatoms from phago-mixotrophs to photoautotrophs.</title>
        <authorList>
            <person name="Ban H."/>
            <person name="Sato S."/>
            <person name="Yoshikawa S."/>
            <person name="Kazumasa Y."/>
            <person name="Nakamura Y."/>
            <person name="Ichinomiya M."/>
            <person name="Saitoh K."/>
            <person name="Sato N."/>
            <person name="Blanc-Mathieu R."/>
            <person name="Endo H."/>
            <person name="Kuwata A."/>
            <person name="Ogata H."/>
        </authorList>
    </citation>
    <scope>NUCLEOTIDE SEQUENCE</scope>
</reference>
<dbReference type="GO" id="GO:0009089">
    <property type="term" value="P:lysine biosynthetic process via diaminopimelate"/>
    <property type="evidence" value="ECO:0007669"/>
    <property type="project" value="InterPro"/>
</dbReference>
<evidence type="ECO:0000256" key="13">
    <source>
        <dbReference type="SAM" id="MobiDB-lite"/>
    </source>
</evidence>
<dbReference type="Gene3D" id="3.40.50.720">
    <property type="entry name" value="NAD(P)-binding Rossmann-like Domain"/>
    <property type="match status" value="1"/>
</dbReference>
<dbReference type="Pfam" id="PF02774">
    <property type="entry name" value="Semialdhyde_dhC"/>
    <property type="match status" value="1"/>
</dbReference>
<dbReference type="CDD" id="cd02316">
    <property type="entry name" value="VcASADH2_like_N"/>
    <property type="match status" value="1"/>
</dbReference>
<comment type="caution">
    <text evidence="15">The sequence shown here is derived from an EMBL/GenBank/DDBJ whole genome shotgun (WGS) entry which is preliminary data.</text>
</comment>
<evidence type="ECO:0000256" key="9">
    <source>
        <dbReference type="ARBA" id="ARBA00023154"/>
    </source>
</evidence>
<dbReference type="AlphaFoldDB" id="A0A9W7AQI6"/>
<keyword evidence="9" id="KW-0457">Lysine biosynthesis</keyword>
<feature type="active site" description="Proton acceptor" evidence="12">
    <location>
        <position position="301"/>
    </location>
</feature>